<gene>
    <name evidence="1" type="ORF">AYI70_g2477</name>
</gene>
<proteinExistence type="predicted"/>
<dbReference type="EMBL" id="LSSN01000610">
    <property type="protein sequence ID" value="OMJ23072.1"/>
    <property type="molecule type" value="Genomic_DNA"/>
</dbReference>
<organism evidence="1 2">
    <name type="scientific">Smittium culicis</name>
    <dbReference type="NCBI Taxonomy" id="133412"/>
    <lineage>
        <taxon>Eukaryota</taxon>
        <taxon>Fungi</taxon>
        <taxon>Fungi incertae sedis</taxon>
        <taxon>Zoopagomycota</taxon>
        <taxon>Kickxellomycotina</taxon>
        <taxon>Harpellomycetes</taxon>
        <taxon>Harpellales</taxon>
        <taxon>Legeriomycetaceae</taxon>
        <taxon>Smittium</taxon>
    </lineage>
</organism>
<keyword evidence="2" id="KW-1185">Reference proteome</keyword>
<comment type="caution">
    <text evidence="1">The sequence shown here is derived from an EMBL/GenBank/DDBJ whole genome shotgun (WGS) entry which is preliminary data.</text>
</comment>
<name>A0A1R1Y809_9FUNG</name>
<dbReference type="AlphaFoldDB" id="A0A1R1Y809"/>
<reference evidence="1 2" key="1">
    <citation type="submission" date="2017-01" db="EMBL/GenBank/DDBJ databases">
        <authorList>
            <person name="Mah S.A."/>
            <person name="Swanson W.J."/>
            <person name="Moy G.W."/>
            <person name="Vacquier V.D."/>
        </authorList>
    </citation>
    <scope>NUCLEOTIDE SEQUENCE [LARGE SCALE GENOMIC DNA]</scope>
    <source>
        <strain evidence="1 2">GSMNP</strain>
    </source>
</reference>
<evidence type="ECO:0000313" key="1">
    <source>
        <dbReference type="EMBL" id="OMJ23072.1"/>
    </source>
</evidence>
<evidence type="ECO:0000313" key="2">
    <source>
        <dbReference type="Proteomes" id="UP000187283"/>
    </source>
</evidence>
<dbReference type="Proteomes" id="UP000187283">
    <property type="component" value="Unassembled WGS sequence"/>
</dbReference>
<accession>A0A1R1Y809</accession>
<sequence length="82" mass="9398">MRRNQKFSCEEAEGEMCLMGPFNSSTSLMVERKIFMASLDPEDAFIHTLIHNKCDIIFYSGRKENLTSCAFTCLGYHSLHTL</sequence>
<protein>
    <submittedName>
        <fullName evidence="1">Uncharacterized protein</fullName>
    </submittedName>
</protein>